<sequence>MQASPYRVGIDLVPVKDIQESIERFGKVYLNRLFTEEEQAYCCSHTSSQAVAQSFAVRFAAKEATVKILRPEPFWGDWREIEVRRASDGACDIVLHRTAAELAEQRGIHALSLSMSHEIEYATAIVIADLVSS</sequence>
<comment type="similarity">
    <text evidence="8">Belongs to the P-Pant transferase superfamily. AcpS family.</text>
</comment>
<comment type="catalytic activity">
    <reaction evidence="8">
        <text>apo-[ACP] + CoA = holo-[ACP] + adenosine 3',5'-bisphosphate + H(+)</text>
        <dbReference type="Rhea" id="RHEA:12068"/>
        <dbReference type="Rhea" id="RHEA-COMP:9685"/>
        <dbReference type="Rhea" id="RHEA-COMP:9690"/>
        <dbReference type="ChEBI" id="CHEBI:15378"/>
        <dbReference type="ChEBI" id="CHEBI:29999"/>
        <dbReference type="ChEBI" id="CHEBI:57287"/>
        <dbReference type="ChEBI" id="CHEBI:58343"/>
        <dbReference type="ChEBI" id="CHEBI:64479"/>
        <dbReference type="EC" id="2.7.8.7"/>
    </reaction>
</comment>
<feature type="binding site" evidence="8">
    <location>
        <position position="11"/>
    </location>
    <ligand>
        <name>Mg(2+)</name>
        <dbReference type="ChEBI" id="CHEBI:18420"/>
    </ligand>
</feature>
<dbReference type="EMBL" id="BNJG01000003">
    <property type="protein sequence ID" value="GHO59149.1"/>
    <property type="molecule type" value="Genomic_DNA"/>
</dbReference>
<dbReference type="InterPro" id="IPR037143">
    <property type="entry name" value="4-PPantetheinyl_Trfase_dom_sf"/>
</dbReference>
<dbReference type="InterPro" id="IPR002582">
    <property type="entry name" value="ACPS"/>
</dbReference>
<keyword evidence="6 8" id="KW-0443">Lipid metabolism</keyword>
<dbReference type="SUPFAM" id="SSF56214">
    <property type="entry name" value="4'-phosphopantetheinyl transferase"/>
    <property type="match status" value="1"/>
</dbReference>
<feature type="binding site" evidence="8">
    <location>
        <position position="63"/>
    </location>
    <ligand>
        <name>Mg(2+)</name>
        <dbReference type="ChEBI" id="CHEBI:18420"/>
    </ligand>
</feature>
<dbReference type="InterPro" id="IPR004568">
    <property type="entry name" value="Ppantetheine-prot_Trfase_dom"/>
</dbReference>
<dbReference type="HAMAP" id="MF_00101">
    <property type="entry name" value="AcpS"/>
    <property type="match status" value="1"/>
</dbReference>
<evidence type="ECO:0000256" key="2">
    <source>
        <dbReference type="ARBA" id="ARBA00022679"/>
    </source>
</evidence>
<protein>
    <recommendedName>
        <fullName evidence="8">Holo-[acyl-carrier-protein] synthase</fullName>
        <shortName evidence="8">Holo-ACP synthase</shortName>
        <ecNumber evidence="8">2.7.8.7</ecNumber>
    </recommendedName>
    <alternativeName>
        <fullName evidence="8">4'-phosphopantetheinyl transferase AcpS</fullName>
    </alternativeName>
</protein>
<name>A0ABQ3V1X1_9CHLR</name>
<comment type="subcellular location">
    <subcellularLocation>
        <location evidence="8">Cytoplasm</location>
    </subcellularLocation>
</comment>
<keyword evidence="2 8" id="KW-0808">Transferase</keyword>
<dbReference type="EC" id="2.7.8.7" evidence="8"/>
<evidence type="ECO:0000256" key="7">
    <source>
        <dbReference type="ARBA" id="ARBA00023160"/>
    </source>
</evidence>
<comment type="cofactor">
    <cofactor evidence="8">
        <name>Mg(2+)</name>
        <dbReference type="ChEBI" id="CHEBI:18420"/>
    </cofactor>
</comment>
<dbReference type="Gene3D" id="3.90.470.20">
    <property type="entry name" value="4'-phosphopantetheinyl transferase domain"/>
    <property type="match status" value="1"/>
</dbReference>
<keyword evidence="7 8" id="KW-0275">Fatty acid biosynthesis</keyword>
<dbReference type="Pfam" id="PF01648">
    <property type="entry name" value="ACPS"/>
    <property type="match status" value="1"/>
</dbReference>
<keyword evidence="5 8" id="KW-0460">Magnesium</keyword>
<dbReference type="RefSeq" id="WP_201375357.1">
    <property type="nucleotide sequence ID" value="NZ_BNJG01000003.1"/>
</dbReference>
<keyword evidence="4 8" id="KW-0276">Fatty acid metabolism</keyword>
<evidence type="ECO:0000313" key="11">
    <source>
        <dbReference type="Proteomes" id="UP000654345"/>
    </source>
</evidence>
<comment type="function">
    <text evidence="8">Transfers the 4'-phosphopantetheine moiety from coenzyme A to a Ser of acyl-carrier-protein.</text>
</comment>
<organism evidence="10 11">
    <name type="scientific">Ktedonobacter robiniae</name>
    <dbReference type="NCBI Taxonomy" id="2778365"/>
    <lineage>
        <taxon>Bacteria</taxon>
        <taxon>Bacillati</taxon>
        <taxon>Chloroflexota</taxon>
        <taxon>Ktedonobacteria</taxon>
        <taxon>Ktedonobacterales</taxon>
        <taxon>Ktedonobacteraceae</taxon>
        <taxon>Ktedonobacter</taxon>
    </lineage>
</organism>
<evidence type="ECO:0000256" key="3">
    <source>
        <dbReference type="ARBA" id="ARBA00022723"/>
    </source>
</evidence>
<accession>A0ABQ3V1X1</accession>
<evidence type="ECO:0000259" key="9">
    <source>
        <dbReference type="Pfam" id="PF01648"/>
    </source>
</evidence>
<dbReference type="NCBIfam" id="TIGR00556">
    <property type="entry name" value="pantethn_trn"/>
    <property type="match status" value="1"/>
</dbReference>
<gene>
    <name evidence="10" type="primary">acpS_2</name>
    <name evidence="8" type="synonym">acpS</name>
    <name evidence="10" type="ORF">KSB_76240</name>
</gene>
<evidence type="ECO:0000313" key="10">
    <source>
        <dbReference type="EMBL" id="GHO59149.1"/>
    </source>
</evidence>
<comment type="caution">
    <text evidence="10">The sequence shown here is derived from an EMBL/GenBank/DDBJ whole genome shotgun (WGS) entry which is preliminary data.</text>
</comment>
<keyword evidence="1 8" id="KW-0444">Lipid biosynthesis</keyword>
<keyword evidence="11" id="KW-1185">Reference proteome</keyword>
<keyword evidence="8" id="KW-0963">Cytoplasm</keyword>
<reference evidence="10 11" key="1">
    <citation type="journal article" date="2021" name="Int. J. Syst. Evol. Microbiol.">
        <title>Reticulibacter mediterranei gen. nov., sp. nov., within the new family Reticulibacteraceae fam. nov., and Ktedonospora formicarum gen. nov., sp. nov., Ktedonobacter robiniae sp. nov., Dictyobacter formicarum sp. nov. and Dictyobacter arantiisoli sp. nov., belonging to the class Ktedonobacteria.</title>
        <authorList>
            <person name="Yabe S."/>
            <person name="Zheng Y."/>
            <person name="Wang C.M."/>
            <person name="Sakai Y."/>
            <person name="Abe K."/>
            <person name="Yokota A."/>
            <person name="Donadio S."/>
            <person name="Cavaletti L."/>
            <person name="Monciardini P."/>
        </authorList>
    </citation>
    <scope>NUCLEOTIDE SEQUENCE [LARGE SCALE GENOMIC DNA]</scope>
    <source>
        <strain evidence="10 11">SOSP1-30</strain>
    </source>
</reference>
<dbReference type="InterPro" id="IPR008278">
    <property type="entry name" value="4-PPantetheinyl_Trfase_dom"/>
</dbReference>
<evidence type="ECO:0000256" key="4">
    <source>
        <dbReference type="ARBA" id="ARBA00022832"/>
    </source>
</evidence>
<dbReference type="Proteomes" id="UP000654345">
    <property type="component" value="Unassembled WGS sequence"/>
</dbReference>
<evidence type="ECO:0000256" key="5">
    <source>
        <dbReference type="ARBA" id="ARBA00022842"/>
    </source>
</evidence>
<evidence type="ECO:0000256" key="1">
    <source>
        <dbReference type="ARBA" id="ARBA00022516"/>
    </source>
</evidence>
<proteinExistence type="inferred from homology"/>
<keyword evidence="3 8" id="KW-0479">Metal-binding</keyword>
<evidence type="ECO:0000256" key="8">
    <source>
        <dbReference type="HAMAP-Rule" id="MF_00101"/>
    </source>
</evidence>
<evidence type="ECO:0000256" key="6">
    <source>
        <dbReference type="ARBA" id="ARBA00023098"/>
    </source>
</evidence>
<feature type="domain" description="4'-phosphopantetheinyl transferase" evidence="9">
    <location>
        <begin position="7"/>
        <end position="110"/>
    </location>
</feature>